<feature type="active site" description="Proton donor/acceptor" evidence="3">
    <location>
        <position position="234"/>
    </location>
</feature>
<dbReference type="Gene3D" id="3.20.20.150">
    <property type="entry name" value="Divalent-metal-dependent TIM barrel enzymes"/>
    <property type="match status" value="1"/>
</dbReference>
<dbReference type="InterPro" id="IPR013022">
    <property type="entry name" value="Xyl_isomerase-like_TIM-brl"/>
</dbReference>
<dbReference type="PANTHER" id="PTHR43489">
    <property type="entry name" value="ISOMERASE"/>
    <property type="match status" value="1"/>
</dbReference>
<feature type="active site" description="Proton donor/acceptor" evidence="3">
    <location>
        <position position="137"/>
    </location>
</feature>
<dbReference type="Proteomes" id="UP000233742">
    <property type="component" value="Chromosome"/>
</dbReference>
<proteinExistence type="inferred from homology"/>
<evidence type="ECO:0000313" key="6">
    <source>
        <dbReference type="Proteomes" id="UP000233742"/>
    </source>
</evidence>
<dbReference type="EMBL" id="CP025408">
    <property type="protein sequence ID" value="AUH34875.1"/>
    <property type="molecule type" value="Genomic_DNA"/>
</dbReference>
<evidence type="ECO:0000313" key="5">
    <source>
        <dbReference type="EMBL" id="AUH34875.1"/>
    </source>
</evidence>
<keyword evidence="5" id="KW-0670">Pyruvate</keyword>
<dbReference type="InterPro" id="IPR050417">
    <property type="entry name" value="Sugar_Epim/Isomerase"/>
</dbReference>
<keyword evidence="6" id="KW-1185">Reference proteome</keyword>
<dbReference type="InterPro" id="IPR026040">
    <property type="entry name" value="HyI-like"/>
</dbReference>
<dbReference type="Pfam" id="PF01261">
    <property type="entry name" value="AP_endonuc_2"/>
    <property type="match status" value="1"/>
</dbReference>
<reference evidence="5 6" key="1">
    <citation type="submission" date="2017-12" db="EMBL/GenBank/DDBJ databases">
        <authorList>
            <person name="Hurst M.R.H."/>
        </authorList>
    </citation>
    <scope>NUCLEOTIDE SEQUENCE [LARGE SCALE GENOMIC DNA]</scope>
    <source>
        <strain evidence="5 6">BM15</strain>
    </source>
</reference>
<evidence type="ECO:0000256" key="1">
    <source>
        <dbReference type="ARBA" id="ARBA00023235"/>
    </source>
</evidence>
<dbReference type="RefSeq" id="WP_101461535.1">
    <property type="nucleotide sequence ID" value="NZ_CP025408.1"/>
</dbReference>
<comment type="similarity">
    <text evidence="2">Belongs to the hyi family.</text>
</comment>
<dbReference type="SUPFAM" id="SSF51658">
    <property type="entry name" value="Xylose isomerase-like"/>
    <property type="match status" value="1"/>
</dbReference>
<dbReference type="PANTHER" id="PTHR43489:SF6">
    <property type="entry name" value="HYDROXYPYRUVATE ISOMERASE-RELATED"/>
    <property type="match status" value="1"/>
</dbReference>
<feature type="domain" description="Xylose isomerase-like TIM barrel" evidence="4">
    <location>
        <begin position="21"/>
        <end position="250"/>
    </location>
</feature>
<protein>
    <submittedName>
        <fullName evidence="5">Hydroxypyruvate isomerase</fullName>
    </submittedName>
</protein>
<dbReference type="KEGG" id="paro:CUV01_17140"/>
<dbReference type="InterPro" id="IPR036237">
    <property type="entry name" value="Xyl_isomerase-like_sf"/>
</dbReference>
<evidence type="ECO:0000259" key="4">
    <source>
        <dbReference type="Pfam" id="PF01261"/>
    </source>
</evidence>
<evidence type="ECO:0000256" key="2">
    <source>
        <dbReference type="PIRNR" id="PIRNR006241"/>
    </source>
</evidence>
<dbReference type="PIRSF" id="PIRSF006241">
    <property type="entry name" value="HyI"/>
    <property type="match status" value="1"/>
</dbReference>
<sequence>MEKFAANLTFLFTELPVLQRFEAARRAGFTGVELLFPYDLSARDLARAAQTNGLDFVLLNAPPPNWTGGARGFAADPVQSDRFRSDFRRTLRFAQALNAKHIHIMSGIAQGTGAHDTFIENLAWACAEAPDASLIIEPQNSDDMPGYFLSDFDLAAEVIGTVGAPNLGLQFDSYHAHRITGDVIGCWQRHAALIRHVQISGHPGRHEPDRGDFDLDAFMNALREDGYQGWIGAEYTPAAGTLAGLGWLPKH</sequence>
<dbReference type="GO" id="GO:0008903">
    <property type="term" value="F:hydroxypyruvate isomerase activity"/>
    <property type="evidence" value="ECO:0007669"/>
    <property type="project" value="TreeGrafter"/>
</dbReference>
<accession>A0A2K9ET06</accession>
<evidence type="ECO:0000256" key="3">
    <source>
        <dbReference type="PIRSR" id="PIRSR006241-50"/>
    </source>
</evidence>
<gene>
    <name evidence="5" type="ORF">CUV01_17140</name>
</gene>
<dbReference type="OrthoDB" id="9786584at2"/>
<dbReference type="AlphaFoldDB" id="A0A2K9ET06"/>
<dbReference type="GO" id="GO:0046487">
    <property type="term" value="P:glyoxylate metabolic process"/>
    <property type="evidence" value="ECO:0007669"/>
    <property type="project" value="TreeGrafter"/>
</dbReference>
<name>A0A2K9ET06_9RHOB</name>
<organism evidence="5 6">
    <name type="scientific">Paracoccus tegillarcae</name>
    <dbReference type="NCBI Taxonomy" id="1529068"/>
    <lineage>
        <taxon>Bacteria</taxon>
        <taxon>Pseudomonadati</taxon>
        <taxon>Pseudomonadota</taxon>
        <taxon>Alphaproteobacteria</taxon>
        <taxon>Rhodobacterales</taxon>
        <taxon>Paracoccaceae</taxon>
        <taxon>Paracoccus</taxon>
    </lineage>
</organism>
<keyword evidence="1 2" id="KW-0413">Isomerase</keyword>